<keyword evidence="12" id="KW-1185">Reference proteome</keyword>
<reference evidence="12" key="1">
    <citation type="submission" date="2019-06" db="EMBL/GenBank/DDBJ databases">
        <title>Draft genome sequence of the griseofulvin-producing fungus Xylaria cubensis strain G536.</title>
        <authorList>
            <person name="Mead M.E."/>
            <person name="Raja H.A."/>
            <person name="Steenwyk J.L."/>
            <person name="Knowles S.L."/>
            <person name="Oberlies N.H."/>
            <person name="Rokas A."/>
        </authorList>
    </citation>
    <scope>NUCLEOTIDE SEQUENCE [LARGE SCALE GENOMIC DNA]</scope>
    <source>
        <strain evidence="12">G536</strain>
    </source>
</reference>
<evidence type="ECO:0000256" key="2">
    <source>
        <dbReference type="ARBA" id="ARBA00013091"/>
    </source>
</evidence>
<comment type="catalytic activity">
    <reaction evidence="9">
        <text>feruloyl-polysaccharide + H2O = ferulate + polysaccharide.</text>
        <dbReference type="EC" id="3.1.1.73"/>
    </reaction>
</comment>
<dbReference type="OrthoDB" id="4120989at2759"/>
<keyword evidence="3" id="KW-0964">Secreted</keyword>
<gene>
    <name evidence="11" type="ORF">FHL15_010878</name>
</gene>
<dbReference type="Gene3D" id="3.40.50.1820">
    <property type="entry name" value="alpha/beta hydrolase"/>
    <property type="match status" value="1"/>
</dbReference>
<evidence type="ECO:0000256" key="10">
    <source>
        <dbReference type="SAM" id="MobiDB-lite"/>
    </source>
</evidence>
<comment type="caution">
    <text evidence="11">The sequence shown here is derived from an EMBL/GenBank/DDBJ whole genome shotgun (WGS) entry which is preliminary data.</text>
</comment>
<dbReference type="PANTHER" id="PTHR38050">
    <property type="match status" value="1"/>
</dbReference>
<evidence type="ECO:0000256" key="4">
    <source>
        <dbReference type="ARBA" id="ARBA00022651"/>
    </source>
</evidence>
<dbReference type="EC" id="3.1.1.73" evidence="2"/>
<dbReference type="InterPro" id="IPR029058">
    <property type="entry name" value="AB_hydrolase_fold"/>
</dbReference>
<dbReference type="GO" id="GO:0030600">
    <property type="term" value="F:feruloyl esterase activity"/>
    <property type="evidence" value="ECO:0007669"/>
    <property type="project" value="UniProtKB-EC"/>
</dbReference>
<sequence>MLKDFLGSTTNGVDNDEDIAELVVTALGTSGTHYMCWKTNSGEYKQRSYGLPAQLQEWLFPSDGTTRDFDTLQVILLSDNAFWASDKNGEIRNDGPRPLSQLRRALTFHDSSLSSTHQRSLSRGRDFEQNSERPRSSTLPATLSRENANTATKQLRPLFSHNRTYSLDKSRLGPAVPVAVRWQGRASPIRPRSIDTTVYPELEVLKEQPTPRPNASLSTLSGPRRNESEAYGYGRHEEGNIRHTQPTSAVYNRPSYVDAGIQTEPDPVPDALDHEPGECSCRITGYNSQRDSAVSFGLSSKSSRSGVNTPITRPDSGFFESGWACPPPIVANPIIMGRMQDYFRSTNYVLGAALHPQGMGCYWFKNYLTGPGVSKSSEPCVKISPAIQSQTIILTVAAAMHRPNDRHITGYRTFYFRIAVFYGMAMQLTSIYKYDVSHVRNKTTFKGRILVVNLMRPHPTSLSNSFLPSDLRKVADVVITCGEDIGFINLTFKLAVKWRLLATMRLLYIVSAVAASLAPALAVPLAARASSGCGKFHLPGLTTYHGLTSSGRDRKYSVHLPIGYDSSKPYPTVLGFHGSSSIGLFFEVDTKLSESRFSANGAWAGANYSMVSVAEDLQFVTDLLAELRADYCVDDTHIYATGISNGGGFVNVIACSDVGDQFAAFAPASGAYYTDNAGVEGCKPPRSPLPVLEIHGGDDHSVYYNGGEGEGGVEPAIPTWLGWWAERNACTSSKVEDSFDGDVHHTTWTCDNTEGVLQHWKVDDMGHCWASTEINFSQISVPQGPTHIQASQIIMEFFDKFTRP</sequence>
<dbReference type="Proteomes" id="UP000319160">
    <property type="component" value="Unassembled WGS sequence"/>
</dbReference>
<evidence type="ECO:0000313" key="11">
    <source>
        <dbReference type="EMBL" id="TRX88253.1"/>
    </source>
</evidence>
<dbReference type="GO" id="GO:0045493">
    <property type="term" value="P:xylan catabolic process"/>
    <property type="evidence" value="ECO:0007669"/>
    <property type="project" value="UniProtKB-KW"/>
</dbReference>
<feature type="compositionally biased region" description="Polar residues" evidence="10">
    <location>
        <begin position="136"/>
        <end position="152"/>
    </location>
</feature>
<feature type="region of interest" description="Disordered" evidence="10">
    <location>
        <begin position="111"/>
        <end position="152"/>
    </location>
</feature>
<name>A0A553HJZ3_9PEZI</name>
<comment type="subcellular location">
    <subcellularLocation>
        <location evidence="1">Secreted</location>
    </subcellularLocation>
</comment>
<evidence type="ECO:0000256" key="9">
    <source>
        <dbReference type="ARBA" id="ARBA00034075"/>
    </source>
</evidence>
<accession>A0A553HJZ3</accession>
<dbReference type="InterPro" id="IPR043595">
    <property type="entry name" value="FaeB/C/D"/>
</dbReference>
<evidence type="ECO:0000256" key="3">
    <source>
        <dbReference type="ARBA" id="ARBA00022525"/>
    </source>
</evidence>
<feature type="region of interest" description="Disordered" evidence="10">
    <location>
        <begin position="208"/>
        <end position="232"/>
    </location>
</feature>
<protein>
    <recommendedName>
        <fullName evidence="2">feruloyl esterase</fullName>
        <ecNumber evidence="2">3.1.1.73</ecNumber>
    </recommendedName>
</protein>
<dbReference type="GO" id="GO:0005576">
    <property type="term" value="C:extracellular region"/>
    <property type="evidence" value="ECO:0007669"/>
    <property type="project" value="UniProtKB-SubCell"/>
</dbReference>
<feature type="compositionally biased region" description="Low complexity" evidence="10">
    <location>
        <begin position="111"/>
        <end position="121"/>
    </location>
</feature>
<evidence type="ECO:0000256" key="6">
    <source>
        <dbReference type="ARBA" id="ARBA00022801"/>
    </source>
</evidence>
<keyword evidence="5" id="KW-0732">Signal</keyword>
<keyword evidence="6" id="KW-0378">Hydrolase</keyword>
<evidence type="ECO:0000256" key="7">
    <source>
        <dbReference type="ARBA" id="ARBA00023277"/>
    </source>
</evidence>
<evidence type="ECO:0000256" key="8">
    <source>
        <dbReference type="ARBA" id="ARBA00023326"/>
    </source>
</evidence>
<keyword evidence="4" id="KW-0858">Xylan degradation</keyword>
<dbReference type="AlphaFoldDB" id="A0A553HJZ3"/>
<dbReference type="SUPFAM" id="SSF53474">
    <property type="entry name" value="alpha/beta-Hydrolases"/>
    <property type="match status" value="1"/>
</dbReference>
<evidence type="ECO:0000256" key="5">
    <source>
        <dbReference type="ARBA" id="ARBA00022729"/>
    </source>
</evidence>
<evidence type="ECO:0000256" key="1">
    <source>
        <dbReference type="ARBA" id="ARBA00004613"/>
    </source>
</evidence>
<dbReference type="EMBL" id="VFLP01000094">
    <property type="protein sequence ID" value="TRX88253.1"/>
    <property type="molecule type" value="Genomic_DNA"/>
</dbReference>
<evidence type="ECO:0000313" key="12">
    <source>
        <dbReference type="Proteomes" id="UP000319160"/>
    </source>
</evidence>
<keyword evidence="7" id="KW-0119">Carbohydrate metabolism</keyword>
<keyword evidence="8" id="KW-0624">Polysaccharide degradation</keyword>
<feature type="compositionally biased region" description="Basic and acidic residues" evidence="10">
    <location>
        <begin position="123"/>
        <end position="135"/>
    </location>
</feature>
<proteinExistence type="predicted"/>
<dbReference type="STRING" id="2512241.A0A553HJZ3"/>
<organism evidence="11 12">
    <name type="scientific">Xylaria flabelliformis</name>
    <dbReference type="NCBI Taxonomy" id="2512241"/>
    <lineage>
        <taxon>Eukaryota</taxon>
        <taxon>Fungi</taxon>
        <taxon>Dikarya</taxon>
        <taxon>Ascomycota</taxon>
        <taxon>Pezizomycotina</taxon>
        <taxon>Sordariomycetes</taxon>
        <taxon>Xylariomycetidae</taxon>
        <taxon>Xylariales</taxon>
        <taxon>Xylariaceae</taxon>
        <taxon>Xylaria</taxon>
    </lineage>
</organism>
<dbReference type="PANTHER" id="PTHR38050:SF2">
    <property type="entry name" value="FERULOYL ESTERASE C-RELATED"/>
    <property type="match status" value="1"/>
</dbReference>